<dbReference type="EMBL" id="JACJVJ010000001">
    <property type="protein sequence ID" value="MBC2776539.1"/>
    <property type="molecule type" value="Genomic_DNA"/>
</dbReference>
<protein>
    <submittedName>
        <fullName evidence="5">Tetratricopeptide repeat protein</fullName>
    </submittedName>
</protein>
<dbReference type="InterPro" id="IPR051012">
    <property type="entry name" value="CellSynth/LPSAsmb/PSIAsmb"/>
</dbReference>
<dbReference type="InterPro" id="IPR011990">
    <property type="entry name" value="TPR-like_helical_dom_sf"/>
</dbReference>
<keyword evidence="4" id="KW-1133">Transmembrane helix</keyword>
<dbReference type="SMART" id="SM00028">
    <property type="entry name" value="TPR"/>
    <property type="match status" value="5"/>
</dbReference>
<dbReference type="Pfam" id="PF14559">
    <property type="entry name" value="TPR_19"/>
    <property type="match status" value="1"/>
</dbReference>
<reference evidence="5 6" key="1">
    <citation type="submission" date="2020-08" db="EMBL/GenBank/DDBJ databases">
        <title>Draft genome sequence of Parasphingopyxis sp. GrpM-11.</title>
        <authorList>
            <person name="Oh J."/>
            <person name="Roh D.-H."/>
        </authorList>
    </citation>
    <scope>NUCLEOTIDE SEQUENCE [LARGE SCALE GENOMIC DNA]</scope>
    <source>
        <strain evidence="5 6">GrpM-11</strain>
    </source>
</reference>
<dbReference type="SUPFAM" id="SSF48452">
    <property type="entry name" value="TPR-like"/>
    <property type="match status" value="5"/>
</dbReference>
<dbReference type="PANTHER" id="PTHR45586">
    <property type="entry name" value="TPR REPEAT-CONTAINING PROTEIN PA4667"/>
    <property type="match status" value="1"/>
</dbReference>
<dbReference type="AlphaFoldDB" id="A0A842HW90"/>
<dbReference type="PANTHER" id="PTHR45586:SF1">
    <property type="entry name" value="LIPOPOLYSACCHARIDE ASSEMBLY PROTEIN B"/>
    <property type="match status" value="1"/>
</dbReference>
<accession>A0A842HW90</accession>
<dbReference type="Gene3D" id="1.25.40.10">
    <property type="entry name" value="Tetratricopeptide repeat domain"/>
    <property type="match status" value="2"/>
</dbReference>
<evidence type="ECO:0000256" key="3">
    <source>
        <dbReference type="PROSITE-ProRule" id="PRU00339"/>
    </source>
</evidence>
<dbReference type="Proteomes" id="UP000564378">
    <property type="component" value="Unassembled WGS sequence"/>
</dbReference>
<evidence type="ECO:0000256" key="2">
    <source>
        <dbReference type="ARBA" id="ARBA00022803"/>
    </source>
</evidence>
<dbReference type="RefSeq" id="WP_185799811.1">
    <property type="nucleotide sequence ID" value="NZ_JACJVJ010000001.1"/>
</dbReference>
<dbReference type="InterPro" id="IPR019734">
    <property type="entry name" value="TPR_rpt"/>
</dbReference>
<keyword evidence="6" id="KW-1185">Reference proteome</keyword>
<feature type="transmembrane region" description="Helical" evidence="4">
    <location>
        <begin position="21"/>
        <end position="40"/>
    </location>
</feature>
<sequence length="658" mass="70220">MTRRRRRTKSRRSIAPIPLTRIFGALALLMLALLAAWFVIGRGPDPAGALARAQAYEAEGDFAAARVEAMNAVDHDPGNEAAWRMLARAQIALGQGEAARGTVERATRAGVSETRTRHLAGEAALLSGDPQTALAVTRGAAVDPEFFGNAARVRGRAYMALGDSEAAADAFTLAIEADGDDPELWIDIADFRLSTGEQAGAIAAIDRALDLDSDNIEALIVKGRLVRQQYGLVASLAWFERAIEIDDDNIVAMLERTATLGEIGRMADMLAGTRAILAVDPSNAGARYLQAVLAARARNFTLARRLTMLTGGVLDGRPSMMLLEAGIDFEQENYQATIRRLESLLEEQPANRTAQRLLGAAQFRAGDMRAALAALTPIADRPDADTYVLTLAGRAWERRGDLERAAPYLDRAARPIRAGLTPIAAATDFSLVAEPAGGAPAEVAAIRAALAQGRTGDAVARAQRLRADNPGAPDAHILYGDALGAAGRYGDAAAAYASAANIRFSEAVALRMIDTLLRAGQAEEALRTLSLFRQQNPRNLSTAMVAAQLNLSAGRWQQAAAILEQLRLRVGDRDAAILANLAWARHELGDDEHAVALARRAYLLVPMNASTSEIYGWVLFDSGQDRTLGLELLEKAQSLAPGDAHIAERLAAARRAAS</sequence>
<gene>
    <name evidence="5" type="ORF">H6P80_02775</name>
</gene>
<keyword evidence="4" id="KW-0472">Membrane</keyword>
<dbReference type="PROSITE" id="PS50005">
    <property type="entry name" value="TPR"/>
    <property type="match status" value="1"/>
</dbReference>
<evidence type="ECO:0000313" key="6">
    <source>
        <dbReference type="Proteomes" id="UP000564378"/>
    </source>
</evidence>
<evidence type="ECO:0000256" key="1">
    <source>
        <dbReference type="ARBA" id="ARBA00022737"/>
    </source>
</evidence>
<keyword evidence="2 3" id="KW-0802">TPR repeat</keyword>
<organism evidence="5 6">
    <name type="scientific">Parasphingopyxis marina</name>
    <dbReference type="NCBI Taxonomy" id="2761622"/>
    <lineage>
        <taxon>Bacteria</taxon>
        <taxon>Pseudomonadati</taxon>
        <taxon>Pseudomonadota</taxon>
        <taxon>Alphaproteobacteria</taxon>
        <taxon>Sphingomonadales</taxon>
        <taxon>Sphingomonadaceae</taxon>
        <taxon>Parasphingopyxis</taxon>
    </lineage>
</organism>
<name>A0A842HW90_9SPHN</name>
<feature type="repeat" description="TPR" evidence="3">
    <location>
        <begin position="148"/>
        <end position="181"/>
    </location>
</feature>
<evidence type="ECO:0000256" key="4">
    <source>
        <dbReference type="SAM" id="Phobius"/>
    </source>
</evidence>
<comment type="caution">
    <text evidence="5">The sequence shown here is derived from an EMBL/GenBank/DDBJ whole genome shotgun (WGS) entry which is preliminary data.</text>
</comment>
<proteinExistence type="predicted"/>
<evidence type="ECO:0000313" key="5">
    <source>
        <dbReference type="EMBL" id="MBC2776539.1"/>
    </source>
</evidence>
<keyword evidence="1" id="KW-0677">Repeat</keyword>
<keyword evidence="4" id="KW-0812">Transmembrane</keyword>
<dbReference type="Pfam" id="PF13432">
    <property type="entry name" value="TPR_16"/>
    <property type="match status" value="3"/>
</dbReference>